<comment type="caution">
    <text evidence="1">The sequence shown here is derived from an EMBL/GenBank/DDBJ whole genome shotgun (WGS) entry which is preliminary data.</text>
</comment>
<dbReference type="EMBL" id="JAWDGP010007596">
    <property type="protein sequence ID" value="KAK3711783.1"/>
    <property type="molecule type" value="Genomic_DNA"/>
</dbReference>
<organism evidence="1 2">
    <name type="scientific">Elysia crispata</name>
    <name type="common">lettuce slug</name>
    <dbReference type="NCBI Taxonomy" id="231223"/>
    <lineage>
        <taxon>Eukaryota</taxon>
        <taxon>Metazoa</taxon>
        <taxon>Spiralia</taxon>
        <taxon>Lophotrochozoa</taxon>
        <taxon>Mollusca</taxon>
        <taxon>Gastropoda</taxon>
        <taxon>Heterobranchia</taxon>
        <taxon>Euthyneura</taxon>
        <taxon>Panpulmonata</taxon>
        <taxon>Sacoglossa</taxon>
        <taxon>Placobranchoidea</taxon>
        <taxon>Plakobranchidae</taxon>
        <taxon>Elysia</taxon>
    </lineage>
</organism>
<dbReference type="AlphaFoldDB" id="A0AAE1CM68"/>
<gene>
    <name evidence="1" type="ORF">RRG08_036989</name>
</gene>
<name>A0AAE1CM68_9GAST</name>
<sequence>MAGRDQEEDMFRIMRDRRGYDNPFYFSPCGAVKPMSRLITFFGNFNSEETVASHCENKLCPVYTRVSRFPQTCKHVVDPLVHRPRDLGWETRSAPAQMARMLWVFVWVSVYVIVRQEGVSDLRQMNS</sequence>
<dbReference type="Proteomes" id="UP001283361">
    <property type="component" value="Unassembled WGS sequence"/>
</dbReference>
<evidence type="ECO:0000313" key="1">
    <source>
        <dbReference type="EMBL" id="KAK3711783.1"/>
    </source>
</evidence>
<proteinExistence type="predicted"/>
<protein>
    <submittedName>
        <fullName evidence="1">Uncharacterized protein</fullName>
    </submittedName>
</protein>
<reference evidence="1" key="1">
    <citation type="journal article" date="2023" name="G3 (Bethesda)">
        <title>A reference genome for the long-term kleptoplast-retaining sea slug Elysia crispata morphotype clarki.</title>
        <authorList>
            <person name="Eastman K.E."/>
            <person name="Pendleton A.L."/>
            <person name="Shaikh M.A."/>
            <person name="Suttiyut T."/>
            <person name="Ogas R."/>
            <person name="Tomko P."/>
            <person name="Gavelis G."/>
            <person name="Widhalm J.R."/>
            <person name="Wisecaver J.H."/>
        </authorList>
    </citation>
    <scope>NUCLEOTIDE SEQUENCE</scope>
    <source>
        <strain evidence="1">ECLA1</strain>
    </source>
</reference>
<accession>A0AAE1CM68</accession>
<keyword evidence="2" id="KW-1185">Reference proteome</keyword>
<evidence type="ECO:0000313" key="2">
    <source>
        <dbReference type="Proteomes" id="UP001283361"/>
    </source>
</evidence>